<sequence>MMFLGTSKIDITPVAPVPLCGFASRSDKGPFESVSLPLYARVFYFRSDNSAGESHSAILVSADLIWWGSDRVPLLRRKIRDRLKIEHVILHGSHTHSGPQTSALFSDLLGKVDPAYVAYLESRLLEGIEAAVGNAELVTMARGRGGCDIAINRRGWNNGESVIGPNPEGPVDHELQVIRFMAVGGRVKALLVHYACHPVITRENRVSSEFIGVAMEQLEEAFGDGTVAAYIQGTCGDINPAEGGDICCGGDIEVCRMGQRLAHAVERVLLGRLEPLESAAIQSKTAEIALPLQRLPRHEELEALQNDAGVMGDWSRFLLRSPEYLTDRLTLEITKLTLADGLVLVAMNGEIVVEYGLFLKRISNGTILPMGYSNGMIGYLPTAEQLAIGGYEPLKSTYYFRMPAPFEPSVEELVKSTLLQMFGTNELIHDQQVP</sequence>
<dbReference type="InterPro" id="IPR031329">
    <property type="entry name" value="NEUT/ALK_ceramidase_N"/>
</dbReference>
<organism evidence="2 3">
    <name type="scientific">Paenibacillus solanacearum</name>
    <dbReference type="NCBI Taxonomy" id="2048548"/>
    <lineage>
        <taxon>Bacteria</taxon>
        <taxon>Bacillati</taxon>
        <taxon>Bacillota</taxon>
        <taxon>Bacilli</taxon>
        <taxon>Bacillales</taxon>
        <taxon>Paenibacillaceae</taxon>
        <taxon>Paenibacillus</taxon>
    </lineage>
</organism>
<comment type="caution">
    <text evidence="2">The sequence shown here is derived from an EMBL/GenBank/DDBJ whole genome shotgun (WGS) entry which is preliminary data.</text>
</comment>
<dbReference type="RefSeq" id="WP_218092131.1">
    <property type="nucleotide sequence ID" value="NZ_CAJVAS010000008.1"/>
</dbReference>
<feature type="domain" description="Neutral/alkaline non-lysosomal ceramidase N-terminal" evidence="1">
    <location>
        <begin position="4"/>
        <end position="259"/>
    </location>
</feature>
<proteinExistence type="predicted"/>
<gene>
    <name evidence="2" type="ORF">PAESOLCIP111_02347</name>
</gene>
<keyword evidence="3" id="KW-1185">Reference proteome</keyword>
<accession>A0A916NQ75</accession>
<reference evidence="2" key="1">
    <citation type="submission" date="2021-06" db="EMBL/GenBank/DDBJ databases">
        <authorList>
            <person name="Criscuolo A."/>
        </authorList>
    </citation>
    <scope>NUCLEOTIDE SEQUENCE</scope>
    <source>
        <strain evidence="2">CIP111600</strain>
    </source>
</reference>
<dbReference type="EMBL" id="CAJVAS010000008">
    <property type="protein sequence ID" value="CAG7621528.1"/>
    <property type="molecule type" value="Genomic_DNA"/>
</dbReference>
<evidence type="ECO:0000259" key="1">
    <source>
        <dbReference type="Pfam" id="PF04734"/>
    </source>
</evidence>
<dbReference type="AlphaFoldDB" id="A0A916NQ75"/>
<name>A0A916NQ75_9BACL</name>
<evidence type="ECO:0000313" key="2">
    <source>
        <dbReference type="EMBL" id="CAG7621528.1"/>
    </source>
</evidence>
<dbReference type="Pfam" id="PF04734">
    <property type="entry name" value="Ceramidase_alk"/>
    <property type="match status" value="1"/>
</dbReference>
<dbReference type="Proteomes" id="UP000693672">
    <property type="component" value="Unassembled WGS sequence"/>
</dbReference>
<protein>
    <recommendedName>
        <fullName evidence="1">Neutral/alkaline non-lysosomal ceramidase N-terminal domain-containing protein</fullName>
    </recommendedName>
</protein>
<evidence type="ECO:0000313" key="3">
    <source>
        <dbReference type="Proteomes" id="UP000693672"/>
    </source>
</evidence>